<reference evidence="1 2" key="2">
    <citation type="journal article" date="2011" name="ISME J.">
        <title>RNA-seq reveals cooperative metabolic interactions between two termite-gut spirochete species in co-culture.</title>
        <authorList>
            <person name="Rosenthal A.Z."/>
            <person name="Matson E.G."/>
            <person name="Eldar A."/>
            <person name="Leadbetter J.R."/>
        </authorList>
    </citation>
    <scope>NUCLEOTIDE SEQUENCE [LARGE SCALE GENOMIC DNA]</scope>
    <source>
        <strain evidence="2">ATCC BAA-887 / DSM 12427 / ZAS-2</strain>
    </source>
</reference>
<organism evidence="1 2">
    <name type="scientific">Treponema primitia (strain ATCC BAA-887 / DSM 12427 / ZAS-2)</name>
    <dbReference type="NCBI Taxonomy" id="545694"/>
    <lineage>
        <taxon>Bacteria</taxon>
        <taxon>Pseudomonadati</taxon>
        <taxon>Spirochaetota</taxon>
        <taxon>Spirochaetia</taxon>
        <taxon>Spirochaetales</taxon>
        <taxon>Treponemataceae</taxon>
        <taxon>Treponema</taxon>
    </lineage>
</organism>
<dbReference type="RefSeq" id="WP_015708781.1">
    <property type="nucleotide sequence ID" value="NC_015578.1"/>
</dbReference>
<dbReference type="eggNOG" id="COG0849">
    <property type="taxonomic scope" value="Bacteria"/>
</dbReference>
<dbReference type="SUPFAM" id="SSF53067">
    <property type="entry name" value="Actin-like ATPase domain"/>
    <property type="match status" value="1"/>
</dbReference>
<dbReference type="AlphaFoldDB" id="F5YRD3"/>
<dbReference type="NCBIfam" id="NF040745">
    <property type="entry name" value="accessory_GlmL"/>
    <property type="match status" value="1"/>
</dbReference>
<gene>
    <name evidence="1" type="ordered locus">TREPR_1302</name>
</gene>
<evidence type="ECO:0000313" key="2">
    <source>
        <dbReference type="Proteomes" id="UP000009223"/>
    </source>
</evidence>
<reference evidence="2" key="1">
    <citation type="submission" date="2009-12" db="EMBL/GenBank/DDBJ databases">
        <title>Complete sequence of Treponema primitia strain ZAS-2.</title>
        <authorList>
            <person name="Tetu S.G."/>
            <person name="Matson E."/>
            <person name="Ren Q."/>
            <person name="Seshadri R."/>
            <person name="Elbourne L."/>
            <person name="Hassan K.A."/>
            <person name="Durkin A."/>
            <person name="Radune D."/>
            <person name="Mohamoud Y."/>
            <person name="Shay R."/>
            <person name="Jin S."/>
            <person name="Zhang X."/>
            <person name="Lucey K."/>
            <person name="Ballor N.R."/>
            <person name="Ottesen E."/>
            <person name="Rosenthal R."/>
            <person name="Allen A."/>
            <person name="Leadbetter J.R."/>
            <person name="Paulsen I.T."/>
        </authorList>
    </citation>
    <scope>NUCLEOTIDE SEQUENCE [LARGE SCALE GENOMIC DNA]</scope>
    <source>
        <strain evidence="2">ATCC BAA-887 / DSM 12427 / ZAS-2</strain>
    </source>
</reference>
<evidence type="ECO:0000313" key="1">
    <source>
        <dbReference type="EMBL" id="AEF86757.1"/>
    </source>
</evidence>
<proteinExistence type="predicted"/>
<dbReference type="KEGG" id="tpi:TREPR_1302"/>
<protein>
    <submittedName>
        <fullName evidence="1">MutL protein</fullName>
    </submittedName>
</protein>
<name>F5YRD3_TREPZ</name>
<keyword evidence="2" id="KW-1185">Reference proteome</keyword>
<dbReference type="Proteomes" id="UP000009223">
    <property type="component" value="Chromosome"/>
</dbReference>
<dbReference type="HOGENOM" id="CLU_046680_0_0_12"/>
<dbReference type="InterPro" id="IPR043129">
    <property type="entry name" value="ATPase_NBD"/>
</dbReference>
<dbReference type="STRING" id="545694.TREPR_1302"/>
<dbReference type="EMBL" id="CP001843">
    <property type="protein sequence ID" value="AEF86757.1"/>
    <property type="molecule type" value="Genomic_DNA"/>
</dbReference>
<accession>F5YRD3</accession>
<sequence length="464" mass="48641">MEAVLLIDFGSTNTKVTGVDLAGERLLGTAAAYTTVESDVGQGLAEALEKLQKETGPITWVKRYACSSAAGGLRMVTSGLVPALTAEASRLASLGAGAKVIRVFSYEMTDEDAAEIAALKPDIFLLSGGVDGGNKDCILHNAKILASVDVPFPVIVAGNRAVAGECEKILAATGRETIRCPNVMPQLNKLNIEPVQDEIRRLFLKRIIQAKGLSREQELISGILMPTPSAVKKAMELLAWGTEKQRGIGELVAVDLGGATTDVYSVAKGSPQSGDVVMKGLPEPESKRTVEGDLGMRYSSGGVLEALGADELAGLSGLSPEKVSAGVEYLGAHPDFIPADADGAALDFGLAAGAVDTAVSRHAGTIEEVYTPMGQVFVQTGKDLTGVRRLVLTGGAVIHNQRAGEIASHALYNKAKPASLRPRAADIYIDKSYILAAMGLLAEAWPDTALSIMRKEIQEYGTGK</sequence>
<dbReference type="PIRSF" id="PIRSF004729">
    <property type="entry name" value="MutL"/>
    <property type="match status" value="1"/>
</dbReference>
<dbReference type="NCBIfam" id="TIGR01319">
    <property type="entry name" value="glmL_fam"/>
    <property type="match status" value="1"/>
</dbReference>
<dbReference type="OrthoDB" id="9769453at2"/>
<dbReference type="Pfam" id="PF13941">
    <property type="entry name" value="MutL"/>
    <property type="match status" value="1"/>
</dbReference>
<dbReference type="InterPro" id="IPR006230">
    <property type="entry name" value="MutL"/>
</dbReference>